<evidence type="ECO:0000256" key="1">
    <source>
        <dbReference type="SAM" id="SignalP"/>
    </source>
</evidence>
<dbReference type="InterPro" id="IPR009739">
    <property type="entry name" value="LprI-like_N"/>
</dbReference>
<comment type="caution">
    <text evidence="3">The sequence shown here is derived from an EMBL/GenBank/DDBJ whole genome shotgun (WGS) entry which is preliminary data.</text>
</comment>
<evidence type="ECO:0000259" key="2">
    <source>
        <dbReference type="Pfam" id="PF07007"/>
    </source>
</evidence>
<sequence length="131" mass="14149">MLRTLIITVGLLAALPAAAQDCPDETQSGMNKCAADAYKQADAALNATYKQIIERLKDDADTTKSLVAAQRAWIAYRDAECDFITSGAAGGTVRRMLQTMCLEQVTSRRVDELKPLLECEEGDLSCPVPAP</sequence>
<evidence type="ECO:0000313" key="4">
    <source>
        <dbReference type="Proteomes" id="UP001262410"/>
    </source>
</evidence>
<dbReference type="Proteomes" id="UP001262410">
    <property type="component" value="Unassembled WGS sequence"/>
</dbReference>
<feature type="signal peptide" evidence="1">
    <location>
        <begin position="1"/>
        <end position="19"/>
    </location>
</feature>
<dbReference type="PANTHER" id="PTHR39176">
    <property type="entry name" value="PERIPLASMIC PROTEIN-RELATED"/>
    <property type="match status" value="1"/>
</dbReference>
<dbReference type="Gene3D" id="1.20.1270.180">
    <property type="match status" value="1"/>
</dbReference>
<dbReference type="RefSeq" id="WP_309791646.1">
    <property type="nucleotide sequence ID" value="NZ_JAVDPW010000001.1"/>
</dbReference>
<organism evidence="3 4">
    <name type="scientific">Inquilinus ginsengisoli</name>
    <dbReference type="NCBI Taxonomy" id="363840"/>
    <lineage>
        <taxon>Bacteria</taxon>
        <taxon>Pseudomonadati</taxon>
        <taxon>Pseudomonadota</taxon>
        <taxon>Alphaproteobacteria</taxon>
        <taxon>Rhodospirillales</taxon>
        <taxon>Rhodospirillaceae</taxon>
        <taxon>Inquilinus</taxon>
    </lineage>
</organism>
<accession>A0ABU1JGK1</accession>
<name>A0ABU1JGK1_9PROT</name>
<dbReference type="EMBL" id="JAVDPW010000001">
    <property type="protein sequence ID" value="MDR6287747.1"/>
    <property type="molecule type" value="Genomic_DNA"/>
</dbReference>
<keyword evidence="1" id="KW-0732">Signal</keyword>
<dbReference type="Pfam" id="PF07007">
    <property type="entry name" value="LprI"/>
    <property type="match status" value="1"/>
</dbReference>
<protein>
    <submittedName>
        <fullName evidence="3">Uncharacterized protein YecT (DUF1311 family)</fullName>
    </submittedName>
</protein>
<feature type="chain" id="PRO_5046510408" evidence="1">
    <location>
        <begin position="20"/>
        <end position="131"/>
    </location>
</feature>
<gene>
    <name evidence="3" type="ORF">E9232_000246</name>
</gene>
<feature type="domain" description="Lysozyme inhibitor LprI-like N-terminal" evidence="2">
    <location>
        <begin position="24"/>
        <end position="113"/>
    </location>
</feature>
<proteinExistence type="predicted"/>
<keyword evidence="4" id="KW-1185">Reference proteome</keyword>
<dbReference type="PANTHER" id="PTHR39176:SF1">
    <property type="entry name" value="PERIPLASMIC PROTEIN"/>
    <property type="match status" value="1"/>
</dbReference>
<evidence type="ECO:0000313" key="3">
    <source>
        <dbReference type="EMBL" id="MDR6287747.1"/>
    </source>
</evidence>
<reference evidence="3 4" key="1">
    <citation type="submission" date="2023-07" db="EMBL/GenBank/DDBJ databases">
        <title>Sorghum-associated microbial communities from plants grown in Nebraska, USA.</title>
        <authorList>
            <person name="Schachtman D."/>
        </authorList>
    </citation>
    <scope>NUCLEOTIDE SEQUENCE [LARGE SCALE GENOMIC DNA]</scope>
    <source>
        <strain evidence="3 4">584</strain>
    </source>
</reference>